<gene>
    <name evidence="2" type="ORF">GE061_016756</name>
</gene>
<dbReference type="PANTHER" id="PTHR10773:SF19">
    <property type="match status" value="1"/>
</dbReference>
<feature type="compositionally biased region" description="Polar residues" evidence="1">
    <location>
        <begin position="111"/>
        <end position="125"/>
    </location>
</feature>
<dbReference type="Proteomes" id="UP000466442">
    <property type="component" value="Unassembled WGS sequence"/>
</dbReference>
<feature type="compositionally biased region" description="Low complexity" evidence="1">
    <location>
        <begin position="144"/>
        <end position="154"/>
    </location>
</feature>
<dbReference type="AlphaFoldDB" id="A0A8S9XH22"/>
<sequence>MSAFDSNDEEEIGLLMEGGVRPKNENYLRDTVSQYTDTQFREYFCLSRGFAAYLTQIYEASPAYQENSTGGNGKLGAYEQSSTIRSRSGTPEDKLQTPRFDKFSRGCPPTEQHSPQVSATGSQPGDLQVPPDPVQKPEVRKTSDLPLPDVLSPPHQAIPTANDSAIPDDGTVTFHQPLPVAVLKLPHHLQRKHLAEWTNKEIAEELGNLSDDSEDDSIDDDLECEGGSDSEFESDYDDTICEMTFPSNQIPTVSPVLGETFSWPKKRKKVGRKENAVKKMKVEGCEHVNHVGKRVPAKQIGPDCKKAEAFYQKKRLYKQQARQGLVTVITFDFMQNLPLPHLQTNAIFYARQLWFYVFGIHELANDDACMYTYHEGVAKRGQNEVTSFLFDYLKTKQDLKDHLVLISDG</sequence>
<feature type="compositionally biased region" description="Polar residues" evidence="1">
    <location>
        <begin position="79"/>
        <end position="89"/>
    </location>
</feature>
<keyword evidence="3" id="KW-1185">Reference proteome</keyword>
<dbReference type="OrthoDB" id="6622155at2759"/>
<accession>A0A8S9XH22</accession>
<feature type="region of interest" description="Disordered" evidence="1">
    <location>
        <begin position="64"/>
        <end position="170"/>
    </location>
</feature>
<reference evidence="2" key="1">
    <citation type="journal article" date="2021" name="Mol. Ecol. Resour.">
        <title>Apolygus lucorum genome provides insights into omnivorousness and mesophyll feeding.</title>
        <authorList>
            <person name="Liu Y."/>
            <person name="Liu H."/>
            <person name="Wang H."/>
            <person name="Huang T."/>
            <person name="Liu B."/>
            <person name="Yang B."/>
            <person name="Yin L."/>
            <person name="Li B."/>
            <person name="Zhang Y."/>
            <person name="Zhang S."/>
            <person name="Jiang F."/>
            <person name="Zhang X."/>
            <person name="Ren Y."/>
            <person name="Wang B."/>
            <person name="Wang S."/>
            <person name="Lu Y."/>
            <person name="Wu K."/>
            <person name="Fan W."/>
            <person name="Wang G."/>
        </authorList>
    </citation>
    <scope>NUCLEOTIDE SEQUENCE</scope>
    <source>
        <strain evidence="2">12Hb</strain>
    </source>
</reference>
<dbReference type="PANTHER" id="PTHR10773">
    <property type="entry name" value="DNA-DIRECTED RNA POLYMERASES I, II, AND III SUBUNIT RPABC2"/>
    <property type="match status" value="1"/>
</dbReference>
<dbReference type="EMBL" id="WIXP02000007">
    <property type="protein sequence ID" value="KAF6208302.1"/>
    <property type="molecule type" value="Genomic_DNA"/>
</dbReference>
<evidence type="ECO:0000313" key="2">
    <source>
        <dbReference type="EMBL" id="KAF6208302.1"/>
    </source>
</evidence>
<comment type="caution">
    <text evidence="2">The sequence shown here is derived from an EMBL/GenBank/DDBJ whole genome shotgun (WGS) entry which is preliminary data.</text>
</comment>
<name>A0A8S9XH22_APOLU</name>
<evidence type="ECO:0000256" key="1">
    <source>
        <dbReference type="SAM" id="MobiDB-lite"/>
    </source>
</evidence>
<proteinExistence type="predicted"/>
<feature type="compositionally biased region" description="Basic and acidic residues" evidence="1">
    <location>
        <begin position="90"/>
        <end position="104"/>
    </location>
</feature>
<feature type="region of interest" description="Disordered" evidence="1">
    <location>
        <begin position="207"/>
        <end position="229"/>
    </location>
</feature>
<feature type="compositionally biased region" description="Acidic residues" evidence="1">
    <location>
        <begin position="211"/>
        <end position="229"/>
    </location>
</feature>
<organism evidence="2 3">
    <name type="scientific">Apolygus lucorum</name>
    <name type="common">Small green plant bug</name>
    <name type="synonym">Lygocoris lucorum</name>
    <dbReference type="NCBI Taxonomy" id="248454"/>
    <lineage>
        <taxon>Eukaryota</taxon>
        <taxon>Metazoa</taxon>
        <taxon>Ecdysozoa</taxon>
        <taxon>Arthropoda</taxon>
        <taxon>Hexapoda</taxon>
        <taxon>Insecta</taxon>
        <taxon>Pterygota</taxon>
        <taxon>Neoptera</taxon>
        <taxon>Paraneoptera</taxon>
        <taxon>Hemiptera</taxon>
        <taxon>Heteroptera</taxon>
        <taxon>Panheteroptera</taxon>
        <taxon>Cimicomorpha</taxon>
        <taxon>Miridae</taxon>
        <taxon>Mirini</taxon>
        <taxon>Apolygus</taxon>
    </lineage>
</organism>
<protein>
    <submittedName>
        <fullName evidence="2">Uncharacterized protein</fullName>
    </submittedName>
</protein>
<evidence type="ECO:0000313" key="3">
    <source>
        <dbReference type="Proteomes" id="UP000466442"/>
    </source>
</evidence>